<dbReference type="InterPro" id="IPR050155">
    <property type="entry name" value="HAD-like_hydrolase_sf"/>
</dbReference>
<dbReference type="PANTHER" id="PTHR43434">
    <property type="entry name" value="PHOSPHOGLYCOLATE PHOSPHATASE"/>
    <property type="match status" value="1"/>
</dbReference>
<proteinExistence type="predicted"/>
<evidence type="ECO:0000313" key="2">
    <source>
        <dbReference type="Proteomes" id="UP000824205"/>
    </source>
</evidence>
<name>A0A9D1RFM0_9FIRM</name>
<dbReference type="NCBIfam" id="TIGR01549">
    <property type="entry name" value="HAD-SF-IA-v1"/>
    <property type="match status" value="1"/>
</dbReference>
<dbReference type="InterPro" id="IPR036412">
    <property type="entry name" value="HAD-like_sf"/>
</dbReference>
<dbReference type="EMBL" id="DXGE01000034">
    <property type="protein sequence ID" value="HIW86485.1"/>
    <property type="molecule type" value="Genomic_DNA"/>
</dbReference>
<dbReference type="FunFam" id="3.40.50.1000:FF:000022">
    <property type="entry name" value="Phosphoglycolate phosphatase"/>
    <property type="match status" value="1"/>
</dbReference>
<dbReference type="SFLD" id="SFLDG01129">
    <property type="entry name" value="C1.5:_HAD__Beta-PGM__Phosphata"/>
    <property type="match status" value="1"/>
</dbReference>
<accession>A0A9D1RFM0</accession>
<dbReference type="PANTHER" id="PTHR43434:SF20">
    <property type="entry name" value="5'-NUCLEOTIDASE"/>
    <property type="match status" value="1"/>
</dbReference>
<dbReference type="Proteomes" id="UP000824205">
    <property type="component" value="Unassembled WGS sequence"/>
</dbReference>
<keyword evidence="1" id="KW-0378">Hydrolase</keyword>
<dbReference type="InterPro" id="IPR023198">
    <property type="entry name" value="PGP-like_dom2"/>
</dbReference>
<dbReference type="AlphaFoldDB" id="A0A9D1RFM0"/>
<dbReference type="CDD" id="cd04302">
    <property type="entry name" value="HAD_5NT"/>
    <property type="match status" value="1"/>
</dbReference>
<dbReference type="GO" id="GO:0016787">
    <property type="term" value="F:hydrolase activity"/>
    <property type="evidence" value="ECO:0007669"/>
    <property type="project" value="UniProtKB-KW"/>
</dbReference>
<dbReference type="InterPro" id="IPR006439">
    <property type="entry name" value="HAD-SF_hydro_IA"/>
</dbReference>
<dbReference type="Pfam" id="PF13419">
    <property type="entry name" value="HAD_2"/>
    <property type="match status" value="1"/>
</dbReference>
<sequence>MFKYILFDLDGTLTDAAPGITNSIKYALGKFKIQEPGEQRLRKCLGPPLITSFSEIFGLSEQNAEKAVEYYREYFKPRGIYENEVYAGIPELLNELKAQEKTLIVATSKPEPFAKTILEHFGLDGYFALIAGSNLDNTRSRKTQVIDYALETLGINDRENAVMVGDREHDIIGAKETGLRSIGVLYGYAAPGELESAGADFLANTPQDIYDIINSKRGISK</sequence>
<dbReference type="GO" id="GO:0004713">
    <property type="term" value="F:protein tyrosine kinase activity"/>
    <property type="evidence" value="ECO:0007669"/>
    <property type="project" value="TreeGrafter"/>
</dbReference>
<dbReference type="SFLD" id="SFLDG01135">
    <property type="entry name" value="C1.5.6:_HAD__Beta-PGM__Phospha"/>
    <property type="match status" value="1"/>
</dbReference>
<evidence type="ECO:0000313" key="1">
    <source>
        <dbReference type="EMBL" id="HIW86485.1"/>
    </source>
</evidence>
<gene>
    <name evidence="1" type="ORF">IAA48_08335</name>
</gene>
<dbReference type="SUPFAM" id="SSF56784">
    <property type="entry name" value="HAD-like"/>
    <property type="match status" value="1"/>
</dbReference>
<reference evidence="1" key="2">
    <citation type="submission" date="2021-04" db="EMBL/GenBank/DDBJ databases">
        <authorList>
            <person name="Gilroy R."/>
        </authorList>
    </citation>
    <scope>NUCLEOTIDE SEQUENCE</scope>
    <source>
        <strain evidence="1">421</strain>
    </source>
</reference>
<dbReference type="GO" id="GO:0005829">
    <property type="term" value="C:cytosol"/>
    <property type="evidence" value="ECO:0007669"/>
    <property type="project" value="TreeGrafter"/>
</dbReference>
<dbReference type="InterPro" id="IPR023214">
    <property type="entry name" value="HAD_sf"/>
</dbReference>
<dbReference type="InterPro" id="IPR041492">
    <property type="entry name" value="HAD_2"/>
</dbReference>
<dbReference type="SFLD" id="SFLDS00003">
    <property type="entry name" value="Haloacid_Dehalogenase"/>
    <property type="match status" value="1"/>
</dbReference>
<dbReference type="Gene3D" id="3.40.50.1000">
    <property type="entry name" value="HAD superfamily/HAD-like"/>
    <property type="match status" value="1"/>
</dbReference>
<protein>
    <submittedName>
        <fullName evidence="1">HAD family hydrolase</fullName>
    </submittedName>
</protein>
<reference evidence="1" key="1">
    <citation type="journal article" date="2021" name="PeerJ">
        <title>Extensive microbial diversity within the chicken gut microbiome revealed by metagenomics and culture.</title>
        <authorList>
            <person name="Gilroy R."/>
            <person name="Ravi A."/>
            <person name="Getino M."/>
            <person name="Pursley I."/>
            <person name="Horton D.L."/>
            <person name="Alikhan N.F."/>
            <person name="Baker D."/>
            <person name="Gharbi K."/>
            <person name="Hall N."/>
            <person name="Watson M."/>
            <person name="Adriaenssens E.M."/>
            <person name="Foster-Nyarko E."/>
            <person name="Jarju S."/>
            <person name="Secka A."/>
            <person name="Antonio M."/>
            <person name="Oren A."/>
            <person name="Chaudhuri R.R."/>
            <person name="La Ragione R."/>
            <person name="Hildebrand F."/>
            <person name="Pallen M.J."/>
        </authorList>
    </citation>
    <scope>NUCLEOTIDE SEQUENCE</scope>
    <source>
        <strain evidence="1">421</strain>
    </source>
</reference>
<dbReference type="Gene3D" id="1.10.150.240">
    <property type="entry name" value="Putative phosphatase, domain 2"/>
    <property type="match status" value="1"/>
</dbReference>
<organism evidence="1 2">
    <name type="scientific">Candidatus Eubacterium faecipullorum</name>
    <dbReference type="NCBI Taxonomy" id="2838571"/>
    <lineage>
        <taxon>Bacteria</taxon>
        <taxon>Bacillati</taxon>
        <taxon>Bacillota</taxon>
        <taxon>Clostridia</taxon>
        <taxon>Eubacteriales</taxon>
        <taxon>Eubacteriaceae</taxon>
        <taxon>Eubacterium</taxon>
    </lineage>
</organism>
<comment type="caution">
    <text evidence="1">The sequence shown here is derived from an EMBL/GenBank/DDBJ whole genome shotgun (WGS) entry which is preliminary data.</text>
</comment>